<dbReference type="GeneID" id="96779420"/>
<dbReference type="AlphaFoldDB" id="A0A6I2UKA6"/>
<proteinExistence type="predicted"/>
<comment type="caution">
    <text evidence="2">The sequence shown here is derived from an EMBL/GenBank/DDBJ whole genome shotgun (WGS) entry which is preliminary data.</text>
</comment>
<dbReference type="EMBL" id="VUNR01000024">
    <property type="protein sequence ID" value="MSU09472.1"/>
    <property type="molecule type" value="Genomic_DNA"/>
</dbReference>
<evidence type="ECO:0000256" key="1">
    <source>
        <dbReference type="SAM" id="Phobius"/>
    </source>
</evidence>
<keyword evidence="1" id="KW-0472">Membrane</keyword>
<name>A0A6I2UKA6_9FIRM</name>
<protein>
    <submittedName>
        <fullName evidence="2">Pilin protein</fullName>
    </submittedName>
</protein>
<keyword evidence="1" id="KW-1133">Transmembrane helix</keyword>
<feature type="transmembrane region" description="Helical" evidence="1">
    <location>
        <begin position="20"/>
        <end position="38"/>
    </location>
</feature>
<evidence type="ECO:0000313" key="3">
    <source>
        <dbReference type="Proteomes" id="UP000433181"/>
    </source>
</evidence>
<accession>A0A6I2UKA6</accession>
<sequence>MFTILTHLKNRYLSQKAQGIVEYALILAFVVVLAIVLTQSGGLSEAIKNVFSDTTNQVTKR</sequence>
<dbReference type="Proteomes" id="UP000433181">
    <property type="component" value="Unassembled WGS sequence"/>
</dbReference>
<keyword evidence="3" id="KW-1185">Reference proteome</keyword>
<organism evidence="2 3">
    <name type="scientific">Anaerovibrio slackiae</name>
    <dbReference type="NCBI Taxonomy" id="2652309"/>
    <lineage>
        <taxon>Bacteria</taxon>
        <taxon>Bacillati</taxon>
        <taxon>Bacillota</taxon>
        <taxon>Negativicutes</taxon>
        <taxon>Selenomonadales</taxon>
        <taxon>Selenomonadaceae</taxon>
        <taxon>Anaerovibrio</taxon>
    </lineage>
</organism>
<evidence type="ECO:0000313" key="2">
    <source>
        <dbReference type="EMBL" id="MSU09472.1"/>
    </source>
</evidence>
<reference evidence="2 3" key="1">
    <citation type="submission" date="2019-08" db="EMBL/GenBank/DDBJ databases">
        <title>In-depth cultivation of the pig gut microbiome towards novel bacterial diversity and tailored functional studies.</title>
        <authorList>
            <person name="Wylensek D."/>
            <person name="Hitch T.C.A."/>
            <person name="Clavel T."/>
        </authorList>
    </citation>
    <scope>NUCLEOTIDE SEQUENCE [LARGE SCALE GENOMIC DNA]</scope>
    <source>
        <strain evidence="2 3">WCA-693-APC-5D-A</strain>
    </source>
</reference>
<gene>
    <name evidence="2" type="ORF">FYJ84_10820</name>
</gene>
<keyword evidence="1" id="KW-0812">Transmembrane</keyword>
<dbReference type="RefSeq" id="WP_154407643.1">
    <property type="nucleotide sequence ID" value="NZ_VUNR01000024.1"/>
</dbReference>